<dbReference type="Proteomes" id="UP000079169">
    <property type="component" value="Unplaced"/>
</dbReference>
<dbReference type="InterPro" id="IPR016024">
    <property type="entry name" value="ARM-type_fold"/>
</dbReference>
<dbReference type="Pfam" id="PF12348">
    <property type="entry name" value="CLASP_N"/>
    <property type="match status" value="1"/>
</dbReference>
<dbReference type="GeneID" id="103517583"/>
<evidence type="ECO:0000313" key="3">
    <source>
        <dbReference type="Proteomes" id="UP000079169"/>
    </source>
</evidence>
<dbReference type="Gene3D" id="1.25.10.10">
    <property type="entry name" value="Leucine-rich Repeat Variant"/>
    <property type="match status" value="1"/>
</dbReference>
<feature type="compositionally biased region" description="Polar residues" evidence="1">
    <location>
        <begin position="1"/>
        <end position="19"/>
    </location>
</feature>
<dbReference type="RefSeq" id="XP_026685424.1">
    <property type="nucleotide sequence ID" value="XM_026829623.1"/>
</dbReference>
<feature type="region of interest" description="Disordered" evidence="1">
    <location>
        <begin position="1"/>
        <end position="72"/>
    </location>
</feature>
<dbReference type="InterPro" id="IPR011989">
    <property type="entry name" value="ARM-like"/>
</dbReference>
<sequence>MSQYLTNAHNSSTGNNVEQVQDKKTLTPNRIPKKSPNRTPTKLPKSIHSYSSNKSLNNNNNNSRNQNNHNVTVSTTNACNKTAAPKMQQLYPESLPPFEKPKEALSKTLAQLESSDWEATMQGLQGLVRITRHHTKLLAGHLHSVCTQVAKQVRSLRSQVARAACQTATVLFTILSRQLEPELEELAKVLLSRTADTNKFLRADCYAALVAMVNCIQPIKTIPVILVKGAK</sequence>
<organism evidence="3 4">
    <name type="scientific">Diaphorina citri</name>
    <name type="common">Asian citrus psyllid</name>
    <dbReference type="NCBI Taxonomy" id="121845"/>
    <lineage>
        <taxon>Eukaryota</taxon>
        <taxon>Metazoa</taxon>
        <taxon>Ecdysozoa</taxon>
        <taxon>Arthropoda</taxon>
        <taxon>Hexapoda</taxon>
        <taxon>Insecta</taxon>
        <taxon>Pterygota</taxon>
        <taxon>Neoptera</taxon>
        <taxon>Paraneoptera</taxon>
        <taxon>Hemiptera</taxon>
        <taxon>Sternorrhyncha</taxon>
        <taxon>Psylloidea</taxon>
        <taxon>Psyllidae</taxon>
        <taxon>Diaphorininae</taxon>
        <taxon>Diaphorina</taxon>
    </lineage>
</organism>
<dbReference type="PANTHER" id="PTHR21567:SF87">
    <property type="entry name" value="CRESCERIN-LIKE PROTEIN CHE-12"/>
    <property type="match status" value="1"/>
</dbReference>
<evidence type="ECO:0000256" key="1">
    <source>
        <dbReference type="SAM" id="MobiDB-lite"/>
    </source>
</evidence>
<reference evidence="4" key="1">
    <citation type="submission" date="2025-08" db="UniProtKB">
        <authorList>
            <consortium name="RefSeq"/>
        </authorList>
    </citation>
    <scope>IDENTIFICATION</scope>
</reference>
<evidence type="ECO:0000313" key="4">
    <source>
        <dbReference type="RefSeq" id="XP_026685424.1"/>
    </source>
</evidence>
<dbReference type="GO" id="GO:0005929">
    <property type="term" value="C:cilium"/>
    <property type="evidence" value="ECO:0007669"/>
    <property type="project" value="TreeGrafter"/>
</dbReference>
<dbReference type="GO" id="GO:0005881">
    <property type="term" value="C:cytoplasmic microtubule"/>
    <property type="evidence" value="ECO:0007669"/>
    <property type="project" value="TreeGrafter"/>
</dbReference>
<dbReference type="GO" id="GO:0000226">
    <property type="term" value="P:microtubule cytoskeleton organization"/>
    <property type="evidence" value="ECO:0007669"/>
    <property type="project" value="TreeGrafter"/>
</dbReference>
<feature type="domain" description="CLASP N-terminal" evidence="2">
    <location>
        <begin position="134"/>
        <end position="217"/>
    </location>
</feature>
<dbReference type="GO" id="GO:0008017">
    <property type="term" value="F:microtubule binding"/>
    <property type="evidence" value="ECO:0007669"/>
    <property type="project" value="TreeGrafter"/>
</dbReference>
<dbReference type="SUPFAM" id="SSF48371">
    <property type="entry name" value="ARM repeat"/>
    <property type="match status" value="1"/>
</dbReference>
<feature type="compositionally biased region" description="Low complexity" evidence="1">
    <location>
        <begin position="49"/>
        <end position="70"/>
    </location>
</feature>
<protein>
    <submittedName>
        <fullName evidence="4">TOG array regulator of axonemal microtubules protein 2</fullName>
    </submittedName>
</protein>
<evidence type="ECO:0000259" key="2">
    <source>
        <dbReference type="Pfam" id="PF12348"/>
    </source>
</evidence>
<dbReference type="AlphaFoldDB" id="A0A3Q0JAF0"/>
<dbReference type="KEGG" id="dci:103517583"/>
<proteinExistence type="predicted"/>
<keyword evidence="3" id="KW-1185">Reference proteome</keyword>
<dbReference type="InterPro" id="IPR024395">
    <property type="entry name" value="CLASP_N_dom"/>
</dbReference>
<name>A0A3Q0JAF0_DIACI</name>
<accession>A0A3Q0JAF0</accession>
<dbReference type="STRING" id="121845.A0A3Q0JAF0"/>
<dbReference type="PaxDb" id="121845-A0A3Q0JAF0"/>
<gene>
    <name evidence="4" type="primary">LOC103517583</name>
</gene>
<dbReference type="PANTHER" id="PTHR21567">
    <property type="entry name" value="CLASP"/>
    <property type="match status" value="1"/>
</dbReference>